<evidence type="ECO:0000313" key="3">
    <source>
        <dbReference type="Proteomes" id="UP000638353"/>
    </source>
</evidence>
<feature type="signal peptide" evidence="1">
    <location>
        <begin position="1"/>
        <end position="26"/>
    </location>
</feature>
<name>A0A918WSY9_9ACTN</name>
<keyword evidence="1" id="KW-0732">Signal</keyword>
<sequence length="154" mass="15941">MTRTTRTARTALCAAAVAGLFLGLTACQEAKDAAKSVASEGTDKAIDQVDKAVKDTYEVTYEVSGSGINQIGYHAGKGTALEPLLTKDTKPKLPWTKTVTLKGIMPPAVVPTTMELNASPDLKCKVLHKGKVLAEATGDKVLTGGCIAAAPVGK</sequence>
<dbReference type="EMBL" id="BMVC01000001">
    <property type="protein sequence ID" value="GHC79266.1"/>
    <property type="molecule type" value="Genomic_DNA"/>
</dbReference>
<reference evidence="2" key="1">
    <citation type="journal article" date="2014" name="Int. J. Syst. Evol. Microbiol.">
        <title>Complete genome sequence of Corynebacterium casei LMG S-19264T (=DSM 44701T), isolated from a smear-ripened cheese.</title>
        <authorList>
            <consortium name="US DOE Joint Genome Institute (JGI-PGF)"/>
            <person name="Walter F."/>
            <person name="Albersmeier A."/>
            <person name="Kalinowski J."/>
            <person name="Ruckert C."/>
        </authorList>
    </citation>
    <scope>NUCLEOTIDE SEQUENCE</scope>
    <source>
        <strain evidence="2">JCM 4637</strain>
    </source>
</reference>
<evidence type="ECO:0000313" key="2">
    <source>
        <dbReference type="EMBL" id="GHC79266.1"/>
    </source>
</evidence>
<dbReference type="AlphaFoldDB" id="A0A918WSY9"/>
<dbReference type="RefSeq" id="WP_189821020.1">
    <property type="nucleotide sequence ID" value="NZ_BMVC01000001.1"/>
</dbReference>
<proteinExistence type="predicted"/>
<evidence type="ECO:0008006" key="4">
    <source>
        <dbReference type="Google" id="ProtNLM"/>
    </source>
</evidence>
<dbReference type="Proteomes" id="UP000638353">
    <property type="component" value="Unassembled WGS sequence"/>
</dbReference>
<accession>A0A918WSY9</accession>
<organism evidence="2 3">
    <name type="scientific">Streptomyces finlayi</name>
    <dbReference type="NCBI Taxonomy" id="67296"/>
    <lineage>
        <taxon>Bacteria</taxon>
        <taxon>Bacillati</taxon>
        <taxon>Actinomycetota</taxon>
        <taxon>Actinomycetes</taxon>
        <taxon>Kitasatosporales</taxon>
        <taxon>Streptomycetaceae</taxon>
        <taxon>Streptomyces</taxon>
    </lineage>
</organism>
<protein>
    <recommendedName>
        <fullName evidence="4">MmpS family membrane protein</fullName>
    </recommendedName>
</protein>
<dbReference type="Gene3D" id="2.60.40.2880">
    <property type="entry name" value="MmpS1-5, C-terminal soluble domain"/>
    <property type="match status" value="1"/>
</dbReference>
<gene>
    <name evidence="2" type="ORF">GCM10010334_05370</name>
</gene>
<feature type="chain" id="PRO_5038810744" description="MmpS family membrane protein" evidence="1">
    <location>
        <begin position="27"/>
        <end position="154"/>
    </location>
</feature>
<comment type="caution">
    <text evidence="2">The sequence shown here is derived from an EMBL/GenBank/DDBJ whole genome shotgun (WGS) entry which is preliminary data.</text>
</comment>
<dbReference type="PROSITE" id="PS51257">
    <property type="entry name" value="PROKAR_LIPOPROTEIN"/>
    <property type="match status" value="1"/>
</dbReference>
<evidence type="ECO:0000256" key="1">
    <source>
        <dbReference type="SAM" id="SignalP"/>
    </source>
</evidence>
<dbReference type="InterPro" id="IPR038468">
    <property type="entry name" value="MmpS_C"/>
</dbReference>
<reference evidence="2" key="2">
    <citation type="submission" date="2020-09" db="EMBL/GenBank/DDBJ databases">
        <authorList>
            <person name="Sun Q."/>
            <person name="Ohkuma M."/>
        </authorList>
    </citation>
    <scope>NUCLEOTIDE SEQUENCE</scope>
    <source>
        <strain evidence="2">JCM 4637</strain>
    </source>
</reference>